<dbReference type="GO" id="GO:0043565">
    <property type="term" value="F:sequence-specific DNA binding"/>
    <property type="evidence" value="ECO:0007669"/>
    <property type="project" value="InterPro"/>
</dbReference>
<dbReference type="Gene3D" id="1.10.10.60">
    <property type="entry name" value="Homeodomain-like"/>
    <property type="match status" value="2"/>
</dbReference>
<dbReference type="Gene3D" id="3.20.80.10">
    <property type="entry name" value="Regulatory factor, effector binding domain"/>
    <property type="match status" value="1"/>
</dbReference>
<keyword evidence="6" id="KW-1185">Reference proteome</keyword>
<evidence type="ECO:0000259" key="4">
    <source>
        <dbReference type="PROSITE" id="PS01124"/>
    </source>
</evidence>
<dbReference type="InterPro" id="IPR018062">
    <property type="entry name" value="HTH_AraC-typ_CS"/>
</dbReference>
<evidence type="ECO:0000256" key="3">
    <source>
        <dbReference type="ARBA" id="ARBA00023163"/>
    </source>
</evidence>
<keyword evidence="2" id="KW-0238">DNA-binding</keyword>
<evidence type="ECO:0000256" key="2">
    <source>
        <dbReference type="ARBA" id="ARBA00023125"/>
    </source>
</evidence>
<dbReference type="InterPro" id="IPR009057">
    <property type="entry name" value="Homeodomain-like_sf"/>
</dbReference>
<dbReference type="PROSITE" id="PS01124">
    <property type="entry name" value="HTH_ARAC_FAMILY_2"/>
    <property type="match status" value="1"/>
</dbReference>
<dbReference type="SMART" id="SM00871">
    <property type="entry name" value="AraC_E_bind"/>
    <property type="match status" value="1"/>
</dbReference>
<dbReference type="Pfam" id="PF12833">
    <property type="entry name" value="HTH_18"/>
    <property type="match status" value="1"/>
</dbReference>
<protein>
    <submittedName>
        <fullName evidence="5">Helix-turn-helix domain-containing protein</fullName>
    </submittedName>
</protein>
<organism evidence="5 6">
    <name type="scientific">Aeromonas simiae</name>
    <dbReference type="NCBI Taxonomy" id="218936"/>
    <lineage>
        <taxon>Bacteria</taxon>
        <taxon>Pseudomonadati</taxon>
        <taxon>Pseudomonadota</taxon>
        <taxon>Gammaproteobacteria</taxon>
        <taxon>Aeromonadales</taxon>
        <taxon>Aeromonadaceae</taxon>
        <taxon>Aeromonas</taxon>
    </lineage>
</organism>
<proteinExistence type="predicted"/>
<feature type="domain" description="HTH araC/xylS-type" evidence="4">
    <location>
        <begin position="15"/>
        <end position="113"/>
    </location>
</feature>
<accession>A0A5J6WV84</accession>
<dbReference type="InterPro" id="IPR029442">
    <property type="entry name" value="GyrI-like"/>
</dbReference>
<sequence length="289" mass="32689">MSAHAPHSRQLTRIGRVLHYIHNHLDHPLSVELLAAQSCWSRWQLQRVFLEETGLTVANYVRELKLSRAAEALLDGRERIVDLALRHGFTSEASFCRAFKQQFGCTPGRYRQRGLRVGLRAPLCPEGEREAPDRLLPVRIESRPAFVLGGTHGQVRGLFASAPDFQQQVPALWQQLAEHYPPPLWGAQPRIGAVDVTSATEGVVEYWAGLPQPLPGLATLSIPAQEYAVLTQQGDLRTLPDTLRWFIRHWLPGSRYRGLDGIELEIYPAGYRTDDPQARMEYWLPIAPR</sequence>
<evidence type="ECO:0000313" key="6">
    <source>
        <dbReference type="Proteomes" id="UP000594034"/>
    </source>
</evidence>
<dbReference type="PRINTS" id="PR00032">
    <property type="entry name" value="HTHARAC"/>
</dbReference>
<dbReference type="SUPFAM" id="SSF55136">
    <property type="entry name" value="Probable bacterial effector-binding domain"/>
    <property type="match status" value="1"/>
</dbReference>
<dbReference type="PANTHER" id="PTHR47504:SF5">
    <property type="entry name" value="RIGHT ORIGIN-BINDING PROTEIN"/>
    <property type="match status" value="1"/>
</dbReference>
<gene>
    <name evidence="5" type="ORF">FE240_05105</name>
</gene>
<dbReference type="PANTHER" id="PTHR47504">
    <property type="entry name" value="RIGHT ORIGIN-BINDING PROTEIN"/>
    <property type="match status" value="1"/>
</dbReference>
<dbReference type="PROSITE" id="PS00041">
    <property type="entry name" value="HTH_ARAC_FAMILY_1"/>
    <property type="match status" value="1"/>
</dbReference>
<dbReference type="InterPro" id="IPR011256">
    <property type="entry name" value="Reg_factor_effector_dom_sf"/>
</dbReference>
<dbReference type="EMBL" id="CP040449">
    <property type="protein sequence ID" value="QFI54127.1"/>
    <property type="molecule type" value="Genomic_DNA"/>
</dbReference>
<name>A0A5J6WV84_9GAMM</name>
<dbReference type="KEGG" id="asim:FE240_05105"/>
<dbReference type="RefSeq" id="WP_193003640.1">
    <property type="nucleotide sequence ID" value="NZ_CP040449.1"/>
</dbReference>
<dbReference type="InterPro" id="IPR018060">
    <property type="entry name" value="HTH_AraC"/>
</dbReference>
<dbReference type="InterPro" id="IPR050959">
    <property type="entry name" value="MarA-like"/>
</dbReference>
<evidence type="ECO:0000256" key="1">
    <source>
        <dbReference type="ARBA" id="ARBA00023015"/>
    </source>
</evidence>
<dbReference type="Pfam" id="PF06445">
    <property type="entry name" value="GyrI-like"/>
    <property type="match status" value="1"/>
</dbReference>
<dbReference type="InterPro" id="IPR010499">
    <property type="entry name" value="AraC_E-bd"/>
</dbReference>
<keyword evidence="1" id="KW-0805">Transcription regulation</keyword>
<keyword evidence="3" id="KW-0804">Transcription</keyword>
<dbReference type="AlphaFoldDB" id="A0A5J6WV84"/>
<dbReference type="SMART" id="SM00342">
    <property type="entry name" value="HTH_ARAC"/>
    <property type="match status" value="1"/>
</dbReference>
<dbReference type="GO" id="GO:0003700">
    <property type="term" value="F:DNA-binding transcription factor activity"/>
    <property type="evidence" value="ECO:0007669"/>
    <property type="project" value="InterPro"/>
</dbReference>
<evidence type="ECO:0000313" key="5">
    <source>
        <dbReference type="EMBL" id="QFI54127.1"/>
    </source>
</evidence>
<dbReference type="SUPFAM" id="SSF46689">
    <property type="entry name" value="Homeodomain-like"/>
    <property type="match status" value="2"/>
</dbReference>
<reference evidence="5 6" key="1">
    <citation type="submission" date="2019-05" db="EMBL/GenBank/DDBJ databases">
        <title>OXA-830, a novel chromosomally encoded expanded-spectrum class D beta-lactamase in Aeromonas simiae.</title>
        <authorList>
            <person name="Zhou W."/>
            <person name="Chen Q."/>
        </authorList>
    </citation>
    <scope>NUCLEOTIDE SEQUENCE [LARGE SCALE GENOMIC DNA]</scope>
    <source>
        <strain evidence="5 6">A6</strain>
    </source>
</reference>
<dbReference type="Proteomes" id="UP000594034">
    <property type="component" value="Chromosome"/>
</dbReference>
<dbReference type="InterPro" id="IPR020449">
    <property type="entry name" value="Tscrpt_reg_AraC-type_HTH"/>
</dbReference>